<gene>
    <name evidence="1" type="ORF">PLEOSDRAFT_160838</name>
</gene>
<protein>
    <submittedName>
        <fullName evidence="1">Uncharacterized protein</fullName>
    </submittedName>
</protein>
<dbReference type="EMBL" id="KL198010">
    <property type="protein sequence ID" value="KDQ26256.1"/>
    <property type="molecule type" value="Genomic_DNA"/>
</dbReference>
<evidence type="ECO:0000313" key="1">
    <source>
        <dbReference type="EMBL" id="KDQ26256.1"/>
    </source>
</evidence>
<organism evidence="1 2">
    <name type="scientific">Pleurotus ostreatus (strain PC15)</name>
    <name type="common">Oyster mushroom</name>
    <dbReference type="NCBI Taxonomy" id="1137138"/>
    <lineage>
        <taxon>Eukaryota</taxon>
        <taxon>Fungi</taxon>
        <taxon>Dikarya</taxon>
        <taxon>Basidiomycota</taxon>
        <taxon>Agaricomycotina</taxon>
        <taxon>Agaricomycetes</taxon>
        <taxon>Agaricomycetidae</taxon>
        <taxon>Agaricales</taxon>
        <taxon>Pleurotineae</taxon>
        <taxon>Pleurotaceae</taxon>
        <taxon>Pleurotus</taxon>
    </lineage>
</organism>
<dbReference type="AlphaFoldDB" id="A0A067NRL5"/>
<proteinExistence type="predicted"/>
<evidence type="ECO:0000313" key="2">
    <source>
        <dbReference type="Proteomes" id="UP000027073"/>
    </source>
</evidence>
<name>A0A067NRL5_PLEO1</name>
<sequence>MATSEWRMEAADTNELEPVAIPDAYSSAQPLSHPPHVNARVMEFVTRWDARRICFKGI</sequence>
<dbReference type="VEuPathDB" id="FungiDB:PLEOSDRAFT_160838"/>
<dbReference type="HOGENOM" id="CLU_2980116_0_0_1"/>
<accession>A0A067NRL5</accession>
<dbReference type="Proteomes" id="UP000027073">
    <property type="component" value="Unassembled WGS sequence"/>
</dbReference>
<dbReference type="InParanoid" id="A0A067NRL5"/>
<reference evidence="2" key="1">
    <citation type="journal article" date="2014" name="Proc. Natl. Acad. Sci. U.S.A.">
        <title>Extensive sampling of basidiomycete genomes demonstrates inadequacy of the white-rot/brown-rot paradigm for wood decay fungi.</title>
        <authorList>
            <person name="Riley R."/>
            <person name="Salamov A.A."/>
            <person name="Brown D.W."/>
            <person name="Nagy L.G."/>
            <person name="Floudas D."/>
            <person name="Held B.W."/>
            <person name="Levasseur A."/>
            <person name="Lombard V."/>
            <person name="Morin E."/>
            <person name="Otillar R."/>
            <person name="Lindquist E.A."/>
            <person name="Sun H."/>
            <person name="LaButti K.M."/>
            <person name="Schmutz J."/>
            <person name="Jabbour D."/>
            <person name="Luo H."/>
            <person name="Baker S.E."/>
            <person name="Pisabarro A.G."/>
            <person name="Walton J.D."/>
            <person name="Blanchette R.A."/>
            <person name="Henrissat B."/>
            <person name="Martin F."/>
            <person name="Cullen D."/>
            <person name="Hibbett D.S."/>
            <person name="Grigoriev I.V."/>
        </authorList>
    </citation>
    <scope>NUCLEOTIDE SEQUENCE [LARGE SCALE GENOMIC DNA]</scope>
    <source>
        <strain evidence="2">PC15</strain>
    </source>
</reference>